<dbReference type="EMBL" id="CAJVPL010000018">
    <property type="protein sequence ID" value="CAG8434548.1"/>
    <property type="molecule type" value="Genomic_DNA"/>
</dbReference>
<dbReference type="PANTHER" id="PTHR37171">
    <property type="entry name" value="SERINE/THREONINE-PROTEIN KINASE YRZF-RELATED"/>
    <property type="match status" value="1"/>
</dbReference>
<accession>A0A9N8V1V6</accession>
<evidence type="ECO:0000313" key="2">
    <source>
        <dbReference type="Proteomes" id="UP000789831"/>
    </source>
</evidence>
<name>A0A9N8V1V6_9GLOM</name>
<dbReference type="Proteomes" id="UP000789831">
    <property type="component" value="Unassembled WGS sequence"/>
</dbReference>
<proteinExistence type="predicted"/>
<dbReference type="SUPFAM" id="SSF56112">
    <property type="entry name" value="Protein kinase-like (PK-like)"/>
    <property type="match status" value="1"/>
</dbReference>
<sequence length="456" mass="52428">MTNIVFSEKSLLENILPEIQYNPSEYDSYNIGYYIKPDFIHFWTDFDVELELDSTNIIYSSPDSPTSPVNDKHDLDSIFKAQILDPIKSLSRWNDLQLEQVRENVYLLSSGLLASTSTAADPEPLESSNTSTVDWHLCNSAGTALLPITVKTKWVIPEESPSEINNYLRDHVIQLFDYMLQNGLQFGVLSTYECTWFLKRPKEEPLGLYVTECFKRTDVNPTVLQAFNYLFHMATNDPISPNWSQIRIRLNTMIHQSLHSQIQTSSTGPSAPRLNPETTLIWSKIHWFPDRMGKSKSTCHIFYNDKHLALKCQYEGYTQQVSLLKHEVSVYKVLQELQGCFIPPLVLYGTSIDHHNNTIYCLCTNYIWPAQGVRLSRRHKESAINAIKAIHRLRVLHNNIRLENFILGTDADKGERFYVIDFQSAIIGTKDGGEINDLMREAEIHMVSRLFDSLDP</sequence>
<dbReference type="PANTHER" id="PTHR37171:SF1">
    <property type="entry name" value="SERINE_THREONINE-PROTEIN KINASE YRZF-RELATED"/>
    <property type="match status" value="1"/>
</dbReference>
<evidence type="ECO:0000313" key="1">
    <source>
        <dbReference type="EMBL" id="CAG8434548.1"/>
    </source>
</evidence>
<keyword evidence="2" id="KW-1185">Reference proteome</keyword>
<comment type="caution">
    <text evidence="1">The sequence shown here is derived from an EMBL/GenBank/DDBJ whole genome shotgun (WGS) entry which is preliminary data.</text>
</comment>
<dbReference type="InterPro" id="IPR011009">
    <property type="entry name" value="Kinase-like_dom_sf"/>
</dbReference>
<dbReference type="OrthoDB" id="10020333at2759"/>
<dbReference type="InterPro" id="IPR052396">
    <property type="entry name" value="Meiotic_Drive_Suppr_Kinase"/>
</dbReference>
<protein>
    <submittedName>
        <fullName evidence="1">6971_t:CDS:1</fullName>
    </submittedName>
</protein>
<gene>
    <name evidence="1" type="ORF">AGERDE_LOCUS366</name>
</gene>
<reference evidence="1" key="1">
    <citation type="submission" date="2021-06" db="EMBL/GenBank/DDBJ databases">
        <authorList>
            <person name="Kallberg Y."/>
            <person name="Tangrot J."/>
            <person name="Rosling A."/>
        </authorList>
    </citation>
    <scope>NUCLEOTIDE SEQUENCE</scope>
    <source>
        <strain evidence="1">MT106</strain>
    </source>
</reference>
<organism evidence="1 2">
    <name type="scientific">Ambispora gerdemannii</name>
    <dbReference type="NCBI Taxonomy" id="144530"/>
    <lineage>
        <taxon>Eukaryota</taxon>
        <taxon>Fungi</taxon>
        <taxon>Fungi incertae sedis</taxon>
        <taxon>Mucoromycota</taxon>
        <taxon>Glomeromycotina</taxon>
        <taxon>Glomeromycetes</taxon>
        <taxon>Archaeosporales</taxon>
        <taxon>Ambisporaceae</taxon>
        <taxon>Ambispora</taxon>
    </lineage>
</organism>
<dbReference type="AlphaFoldDB" id="A0A9N8V1V6"/>